<feature type="transmembrane region" description="Helical" evidence="1">
    <location>
        <begin position="134"/>
        <end position="154"/>
    </location>
</feature>
<keyword evidence="3" id="KW-1185">Reference proteome</keyword>
<sequence length="260" mass="29484">MNNLGSKLVLNNALDTNRHRQKINSVLFISILCVFAALVALVRLKVPVSGEFTRHYSTAQECNLSYFNGWYYGLLNEAKYTFFLQKTYENHQRQQNVSCNFSSLEGSTTTEPILVGVTFTSLLCKYIMGSYADIILLACALTLSSHVTEFITALKLSDWNGEYDENVAIPEKLKSNYFKTYTNNLVTAYASLQQLANLVNAGVGETLLFFVGEGMFAYAMYLDYLLQFKNRDIVLLFFYLMFITNIFVTSNISRKVGCET</sequence>
<accession>A0ABP1S7N5</accession>
<keyword evidence="1" id="KW-0472">Membrane</keyword>
<proteinExistence type="predicted"/>
<dbReference type="EMBL" id="CAXLJM020000164">
    <property type="protein sequence ID" value="CAL8146337.1"/>
    <property type="molecule type" value="Genomic_DNA"/>
</dbReference>
<feature type="transmembrane region" description="Helical" evidence="1">
    <location>
        <begin position="207"/>
        <end position="226"/>
    </location>
</feature>
<keyword evidence="1" id="KW-1133">Transmembrane helix</keyword>
<organism evidence="2 3">
    <name type="scientific">Orchesella dallaii</name>
    <dbReference type="NCBI Taxonomy" id="48710"/>
    <lineage>
        <taxon>Eukaryota</taxon>
        <taxon>Metazoa</taxon>
        <taxon>Ecdysozoa</taxon>
        <taxon>Arthropoda</taxon>
        <taxon>Hexapoda</taxon>
        <taxon>Collembola</taxon>
        <taxon>Entomobryomorpha</taxon>
        <taxon>Entomobryoidea</taxon>
        <taxon>Orchesellidae</taxon>
        <taxon>Orchesellinae</taxon>
        <taxon>Orchesella</taxon>
    </lineage>
</organism>
<feature type="transmembrane region" description="Helical" evidence="1">
    <location>
        <begin position="23"/>
        <end position="44"/>
    </location>
</feature>
<keyword evidence="1" id="KW-0812">Transmembrane</keyword>
<name>A0ABP1S7N5_9HEXA</name>
<feature type="transmembrane region" description="Helical" evidence="1">
    <location>
        <begin position="233"/>
        <end position="252"/>
    </location>
</feature>
<protein>
    <submittedName>
        <fullName evidence="2">Uncharacterized protein</fullName>
    </submittedName>
</protein>
<evidence type="ECO:0000313" key="2">
    <source>
        <dbReference type="EMBL" id="CAL8146337.1"/>
    </source>
</evidence>
<evidence type="ECO:0000256" key="1">
    <source>
        <dbReference type="SAM" id="Phobius"/>
    </source>
</evidence>
<reference evidence="2 3" key="1">
    <citation type="submission" date="2024-08" db="EMBL/GenBank/DDBJ databases">
        <authorList>
            <person name="Cucini C."/>
            <person name="Frati F."/>
        </authorList>
    </citation>
    <scope>NUCLEOTIDE SEQUENCE [LARGE SCALE GENOMIC DNA]</scope>
</reference>
<evidence type="ECO:0000313" key="3">
    <source>
        <dbReference type="Proteomes" id="UP001642540"/>
    </source>
</evidence>
<dbReference type="Proteomes" id="UP001642540">
    <property type="component" value="Unassembled WGS sequence"/>
</dbReference>
<comment type="caution">
    <text evidence="2">The sequence shown here is derived from an EMBL/GenBank/DDBJ whole genome shotgun (WGS) entry which is preliminary data.</text>
</comment>
<gene>
    <name evidence="2" type="ORF">ODALV1_LOCUS30782</name>
</gene>